<organism evidence="2 3">
    <name type="scientific">Calocera viscosa (strain TUFC12733)</name>
    <dbReference type="NCBI Taxonomy" id="1330018"/>
    <lineage>
        <taxon>Eukaryota</taxon>
        <taxon>Fungi</taxon>
        <taxon>Dikarya</taxon>
        <taxon>Basidiomycota</taxon>
        <taxon>Agaricomycotina</taxon>
        <taxon>Dacrymycetes</taxon>
        <taxon>Dacrymycetales</taxon>
        <taxon>Dacrymycetaceae</taxon>
        <taxon>Calocera</taxon>
    </lineage>
</organism>
<feature type="compositionally biased region" description="Basic and acidic residues" evidence="1">
    <location>
        <begin position="1"/>
        <end position="14"/>
    </location>
</feature>
<dbReference type="AlphaFoldDB" id="A0A167LGH0"/>
<name>A0A167LGH0_CALVF</name>
<protein>
    <submittedName>
        <fullName evidence="2">Uncharacterized protein</fullName>
    </submittedName>
</protein>
<evidence type="ECO:0000256" key="1">
    <source>
        <dbReference type="SAM" id="MobiDB-lite"/>
    </source>
</evidence>
<sequence length="186" mass="20929">MRLSSERSSSRCEDDSTPSHLLAPRNSDWVHQIENQQRRGGTFSSRLLSESTRTGPQDAAHNPSTSFPVVGHPNTMSDGNSAVVDNVSIIGGAQEPFPGGNRHIYQTFRRQITRIYSSRCRFCQATATMSMLLAIAPPTGRLSRVGWWKRFTTCKRHTIAVKSLSLRSDRRRTASWRRNGTMRPRA</sequence>
<dbReference type="Proteomes" id="UP000076738">
    <property type="component" value="Unassembled WGS sequence"/>
</dbReference>
<evidence type="ECO:0000313" key="2">
    <source>
        <dbReference type="EMBL" id="KZO95667.1"/>
    </source>
</evidence>
<feature type="region of interest" description="Disordered" evidence="1">
    <location>
        <begin position="1"/>
        <end position="65"/>
    </location>
</feature>
<gene>
    <name evidence="2" type="ORF">CALVIDRAFT_538063</name>
</gene>
<keyword evidence="3" id="KW-1185">Reference proteome</keyword>
<accession>A0A167LGH0</accession>
<evidence type="ECO:0000313" key="3">
    <source>
        <dbReference type="Proteomes" id="UP000076738"/>
    </source>
</evidence>
<proteinExistence type="predicted"/>
<dbReference type="EMBL" id="KV417288">
    <property type="protein sequence ID" value="KZO95667.1"/>
    <property type="molecule type" value="Genomic_DNA"/>
</dbReference>
<reference evidence="2 3" key="1">
    <citation type="journal article" date="2016" name="Mol. Biol. Evol.">
        <title>Comparative Genomics of Early-Diverging Mushroom-Forming Fungi Provides Insights into the Origins of Lignocellulose Decay Capabilities.</title>
        <authorList>
            <person name="Nagy L.G."/>
            <person name="Riley R."/>
            <person name="Tritt A."/>
            <person name="Adam C."/>
            <person name="Daum C."/>
            <person name="Floudas D."/>
            <person name="Sun H."/>
            <person name="Yadav J.S."/>
            <person name="Pangilinan J."/>
            <person name="Larsson K.H."/>
            <person name="Matsuura K."/>
            <person name="Barry K."/>
            <person name="Labutti K."/>
            <person name="Kuo R."/>
            <person name="Ohm R.A."/>
            <person name="Bhattacharya S.S."/>
            <person name="Shirouzu T."/>
            <person name="Yoshinaga Y."/>
            <person name="Martin F.M."/>
            <person name="Grigoriev I.V."/>
            <person name="Hibbett D.S."/>
        </authorList>
    </citation>
    <scope>NUCLEOTIDE SEQUENCE [LARGE SCALE GENOMIC DNA]</scope>
    <source>
        <strain evidence="2 3">TUFC12733</strain>
    </source>
</reference>
<feature type="compositionally biased region" description="Polar residues" evidence="1">
    <location>
        <begin position="33"/>
        <end position="55"/>
    </location>
</feature>